<proteinExistence type="predicted"/>
<dbReference type="EMBL" id="JACASI010000013">
    <property type="protein sequence ID" value="MCQ3828626.1"/>
    <property type="molecule type" value="Genomic_DNA"/>
</dbReference>
<dbReference type="InterPro" id="IPR012341">
    <property type="entry name" value="6hp_glycosidase-like_sf"/>
</dbReference>
<organism evidence="3 4">
    <name type="scientific">Microbulbifer elongatus</name>
    <dbReference type="NCBI Taxonomy" id="86173"/>
    <lineage>
        <taxon>Bacteria</taxon>
        <taxon>Pseudomonadati</taxon>
        <taxon>Pseudomonadota</taxon>
        <taxon>Gammaproteobacteria</taxon>
        <taxon>Cellvibrionales</taxon>
        <taxon>Microbulbiferaceae</taxon>
        <taxon>Microbulbifer</taxon>
    </lineage>
</organism>
<dbReference type="InterPro" id="IPR008928">
    <property type="entry name" value="6-hairpin_glycosidase_sf"/>
</dbReference>
<name>A0ABT1NXL0_9GAMM</name>
<sequence length="434" mass="48586">MTLNRSLQLGLGLLIGGLCTSIHTSANAFASASGAAQAEYWPEPVAWQAPAAEIPAYADKLSPALTRADITAAANRVADWQLSQYDLRSNMMRAEGRASGIPQGWMYATWQIGLLEWAKVSKQLPYEQAVINNAFTNQWLLGPRVHHADDHAMGTVYLDLYERMGGEEKIAHLKQQFDKVLADQPDTSLYFDDDDKFHQELAHRNFDDPSCTIRWCWADAIFMAPPVWAELARITGSQKYLDFMDKEFWVTTDYLYNTDEKLYLRDSRYFERKDSKGRLIYWGRGNGWVLAGIARTLKELPDHFAEKERYETLFQEMSARLVDLQQKDGSWPSSLLEIEEQSPPESSGTGLLVYALAWGVNSGLLKDEKYVDAVHKGWASLVDSVQPNGKLGWVQQVAFAPGSATAEDTQLYGTGALLLAASEVIQLDGQGDAQ</sequence>
<protein>
    <submittedName>
        <fullName evidence="3">Glycoside hydrolase family 88 protein</fullName>
    </submittedName>
</protein>
<dbReference type="InterPro" id="IPR052043">
    <property type="entry name" value="PolySaccharide_Degr_Enz"/>
</dbReference>
<dbReference type="Proteomes" id="UP001205566">
    <property type="component" value="Unassembled WGS sequence"/>
</dbReference>
<gene>
    <name evidence="3" type="ORF">HXX02_04160</name>
</gene>
<dbReference type="PANTHER" id="PTHR33886:SF8">
    <property type="entry name" value="UNSATURATED RHAMNOGALACTURONAN HYDROLASE (EUROFUNG)"/>
    <property type="match status" value="1"/>
</dbReference>
<evidence type="ECO:0000256" key="1">
    <source>
        <dbReference type="ARBA" id="ARBA00022801"/>
    </source>
</evidence>
<evidence type="ECO:0000313" key="4">
    <source>
        <dbReference type="Proteomes" id="UP001205566"/>
    </source>
</evidence>
<keyword evidence="1 3" id="KW-0378">Hydrolase</keyword>
<dbReference type="Gene3D" id="1.50.10.10">
    <property type="match status" value="1"/>
</dbReference>
<dbReference type="PANTHER" id="PTHR33886">
    <property type="entry name" value="UNSATURATED RHAMNOGALACTURONAN HYDROLASE (EUROFUNG)"/>
    <property type="match status" value="1"/>
</dbReference>
<reference evidence="3" key="1">
    <citation type="thesis" date="2020" institute="Technische Universitat Dresden" country="Dresden, Germany">
        <title>The Agarolytic System of Microbulbifer elongatus PORT2, Isolated from Batu Karas, Pangandaran West Java Indonesia.</title>
        <authorList>
            <person name="Anggraeni S.R."/>
        </authorList>
    </citation>
    <scope>NUCLEOTIDE SEQUENCE</scope>
    <source>
        <strain evidence="3">PORT2</strain>
    </source>
</reference>
<dbReference type="SUPFAM" id="SSF48208">
    <property type="entry name" value="Six-hairpin glycosidases"/>
    <property type="match status" value="1"/>
</dbReference>
<keyword evidence="4" id="KW-1185">Reference proteome</keyword>
<comment type="caution">
    <text evidence="3">The sequence shown here is derived from an EMBL/GenBank/DDBJ whole genome shotgun (WGS) entry which is preliminary data.</text>
</comment>
<evidence type="ECO:0000313" key="3">
    <source>
        <dbReference type="EMBL" id="MCQ3828626.1"/>
    </source>
</evidence>
<accession>A0ABT1NXL0</accession>
<feature type="signal peptide" evidence="2">
    <location>
        <begin position="1"/>
        <end position="28"/>
    </location>
</feature>
<dbReference type="Pfam" id="PF07470">
    <property type="entry name" value="Glyco_hydro_88"/>
    <property type="match status" value="1"/>
</dbReference>
<keyword evidence="2" id="KW-0732">Signal</keyword>
<dbReference type="GO" id="GO:0016787">
    <property type="term" value="F:hydrolase activity"/>
    <property type="evidence" value="ECO:0007669"/>
    <property type="project" value="UniProtKB-KW"/>
</dbReference>
<feature type="chain" id="PRO_5046153141" evidence="2">
    <location>
        <begin position="29"/>
        <end position="434"/>
    </location>
</feature>
<evidence type="ECO:0000256" key="2">
    <source>
        <dbReference type="SAM" id="SignalP"/>
    </source>
</evidence>
<dbReference type="InterPro" id="IPR010905">
    <property type="entry name" value="Glyco_hydro_88"/>
</dbReference>
<dbReference type="RefSeq" id="WP_255873451.1">
    <property type="nucleotide sequence ID" value="NZ_JACASI010000013.1"/>
</dbReference>